<dbReference type="AlphaFoldDB" id="G3AZS7"/>
<organism evidence="2">
    <name type="scientific">Candida tenuis (strain ATCC 10573 / BCRC 21748 / CBS 615 / JCM 9827 / NBRC 10315 / NRRL Y-1498 / VKM Y-70)</name>
    <name type="common">Yeast</name>
    <name type="synonym">Yamadazyma tenuis</name>
    <dbReference type="NCBI Taxonomy" id="590646"/>
    <lineage>
        <taxon>Eukaryota</taxon>
        <taxon>Fungi</taxon>
        <taxon>Dikarya</taxon>
        <taxon>Ascomycota</taxon>
        <taxon>Saccharomycotina</taxon>
        <taxon>Pichiomycetes</taxon>
        <taxon>Debaryomycetaceae</taxon>
        <taxon>Yamadazyma</taxon>
    </lineage>
</organism>
<accession>G3AZS7</accession>
<dbReference type="Proteomes" id="UP000000707">
    <property type="component" value="Unassembled WGS sequence"/>
</dbReference>
<dbReference type="EMBL" id="GL996514">
    <property type="protein sequence ID" value="EGV65466.1"/>
    <property type="molecule type" value="Genomic_DNA"/>
</dbReference>
<dbReference type="EMBL" id="GL996514">
    <property type="protein sequence ID" value="EGV65465.1"/>
    <property type="molecule type" value="Genomic_DNA"/>
</dbReference>
<evidence type="ECO:0000313" key="1">
    <source>
        <dbReference type="EMBL" id="EGV65466.1"/>
    </source>
</evidence>
<gene>
    <name evidence="1" type="ORF">CANTEDRAFT_112969</name>
</gene>
<proteinExistence type="predicted"/>
<sequence>MPISKVVEMTRLTSRAGVRTRKFTGVNSRFQAVLEEFNSLSCDFLTRQQAAKATVFRSVLSFIHWFKINKFNYVLHDKNNHLKQSYIEGNLEVTNSSAEVTSTGGMVARLTSTRYVRPEFRPDTYSLSPTHLLKSAIKVGKFMYSAQVLNIQSNTVESVLLALTDTRIQLEPESLLVFKDQNSHIQTFYDQKVRIYLRWHVYNDKPIDVDLLRSGY</sequence>
<dbReference type="HOGENOM" id="CLU_1277480_0_0_1"/>
<dbReference type="OrthoDB" id="4021680at2759"/>
<keyword evidence="2" id="KW-1185">Reference proteome</keyword>
<protein>
    <submittedName>
        <fullName evidence="1">Uncharacterized protein</fullName>
    </submittedName>
</protein>
<name>G3AZS7_CANTC</name>
<reference evidence="1 2" key="1">
    <citation type="journal article" date="2011" name="Proc. Natl. Acad. Sci. U.S.A.">
        <title>Comparative genomics of xylose-fermenting fungi for enhanced biofuel production.</title>
        <authorList>
            <person name="Wohlbach D.J."/>
            <person name="Kuo A."/>
            <person name="Sato T.K."/>
            <person name="Potts K.M."/>
            <person name="Salamov A.A."/>
            <person name="LaButti K.M."/>
            <person name="Sun H."/>
            <person name="Clum A."/>
            <person name="Pangilinan J.L."/>
            <person name="Lindquist E.A."/>
            <person name="Lucas S."/>
            <person name="Lapidus A."/>
            <person name="Jin M."/>
            <person name="Gunawan C."/>
            <person name="Balan V."/>
            <person name="Dale B.E."/>
            <person name="Jeffries T.W."/>
            <person name="Zinkel R."/>
            <person name="Barry K.W."/>
            <person name="Grigoriev I.V."/>
            <person name="Gasch A.P."/>
        </authorList>
    </citation>
    <scope>NUCLEOTIDE SEQUENCE [LARGE SCALE GENOMIC DNA]</scope>
    <source>
        <strain evidence="1">ATCC 10573</strain>
        <strain evidence="2">ATCC 10573 / BCRC 21748 / CBS 615 / JCM 9827 / NBRC 10315 / NRRL Y-1498 / VKM Y-70</strain>
    </source>
</reference>
<evidence type="ECO:0000313" key="2">
    <source>
        <dbReference type="Proteomes" id="UP000000707"/>
    </source>
</evidence>